<organism evidence="2 3">
    <name type="scientific">Periplaneta americana</name>
    <name type="common">American cockroach</name>
    <name type="synonym">Blatta americana</name>
    <dbReference type="NCBI Taxonomy" id="6978"/>
    <lineage>
        <taxon>Eukaryota</taxon>
        <taxon>Metazoa</taxon>
        <taxon>Ecdysozoa</taxon>
        <taxon>Arthropoda</taxon>
        <taxon>Hexapoda</taxon>
        <taxon>Insecta</taxon>
        <taxon>Pterygota</taxon>
        <taxon>Neoptera</taxon>
        <taxon>Polyneoptera</taxon>
        <taxon>Dictyoptera</taxon>
        <taxon>Blattodea</taxon>
        <taxon>Blattoidea</taxon>
        <taxon>Blattidae</taxon>
        <taxon>Blattinae</taxon>
        <taxon>Periplaneta</taxon>
    </lineage>
</organism>
<dbReference type="EMBL" id="JAJSOF020000029">
    <property type="protein sequence ID" value="KAJ4432208.1"/>
    <property type="molecule type" value="Genomic_DNA"/>
</dbReference>
<gene>
    <name evidence="2" type="ORF">ANN_20824</name>
</gene>
<feature type="region of interest" description="Disordered" evidence="1">
    <location>
        <begin position="105"/>
        <end position="137"/>
    </location>
</feature>
<proteinExistence type="predicted"/>
<dbReference type="Proteomes" id="UP001148838">
    <property type="component" value="Unassembled WGS sequence"/>
</dbReference>
<evidence type="ECO:0000313" key="3">
    <source>
        <dbReference type="Proteomes" id="UP001148838"/>
    </source>
</evidence>
<evidence type="ECO:0000313" key="2">
    <source>
        <dbReference type="EMBL" id="KAJ4432208.1"/>
    </source>
</evidence>
<evidence type="ECO:0000256" key="1">
    <source>
        <dbReference type="SAM" id="MobiDB-lite"/>
    </source>
</evidence>
<reference evidence="2 3" key="1">
    <citation type="journal article" date="2022" name="Allergy">
        <title>Genome assembly and annotation of Periplaneta americana reveal a comprehensive cockroach allergen profile.</title>
        <authorList>
            <person name="Wang L."/>
            <person name="Xiong Q."/>
            <person name="Saelim N."/>
            <person name="Wang L."/>
            <person name="Nong W."/>
            <person name="Wan A.T."/>
            <person name="Shi M."/>
            <person name="Liu X."/>
            <person name="Cao Q."/>
            <person name="Hui J.H.L."/>
            <person name="Sookrung N."/>
            <person name="Leung T.F."/>
            <person name="Tungtrongchitr A."/>
            <person name="Tsui S.K.W."/>
        </authorList>
    </citation>
    <scope>NUCLEOTIDE SEQUENCE [LARGE SCALE GENOMIC DNA]</scope>
    <source>
        <strain evidence="2">PWHHKU_190912</strain>
    </source>
</reference>
<accession>A0ABQ8SDN8</accession>
<keyword evidence="3" id="KW-1185">Reference proteome</keyword>
<sequence>MAGLCEGGNEPPGSLKARNNSMNVAFFTNTCPTVVGLYVKFVIELGENIWRMEIIKTWDLNNCLRNKRGRSVEDPSHPARWDYCTDSFFTIQLLSLVDPPVVGVPRSDGNSLQEKRRRKPSSCRSGQQRVESCVHRPPPPLNFFGHLRPITA</sequence>
<name>A0ABQ8SDN8_PERAM</name>
<protein>
    <submittedName>
        <fullName evidence="2">Uncharacterized protein</fullName>
    </submittedName>
</protein>
<comment type="caution">
    <text evidence="2">The sequence shown here is derived from an EMBL/GenBank/DDBJ whole genome shotgun (WGS) entry which is preliminary data.</text>
</comment>